<dbReference type="Proteomes" id="UP001044222">
    <property type="component" value="Chromosome 6"/>
</dbReference>
<dbReference type="Pfam" id="PF26089">
    <property type="entry name" value="PH_Niban2"/>
    <property type="match status" value="1"/>
</dbReference>
<feature type="compositionally biased region" description="Pro residues" evidence="3">
    <location>
        <begin position="590"/>
        <end position="602"/>
    </location>
</feature>
<dbReference type="CDD" id="cd23949">
    <property type="entry name" value="Niban-like"/>
    <property type="match status" value="1"/>
</dbReference>
<dbReference type="InterPro" id="IPR026088">
    <property type="entry name" value="Niban-like"/>
</dbReference>
<feature type="domain" description="Niban 1/2/3" evidence="4">
    <location>
        <begin position="336"/>
        <end position="497"/>
    </location>
</feature>
<gene>
    <name evidence="5" type="ORF">ANANG_G00125650</name>
</gene>
<dbReference type="EMBL" id="JAFIRN010000006">
    <property type="protein sequence ID" value="KAG5847401.1"/>
    <property type="molecule type" value="Genomic_DNA"/>
</dbReference>
<feature type="compositionally biased region" description="Basic and acidic residues" evidence="3">
    <location>
        <begin position="739"/>
        <end position="759"/>
    </location>
</feature>
<feature type="compositionally biased region" description="Polar residues" evidence="3">
    <location>
        <begin position="693"/>
        <end position="702"/>
    </location>
</feature>
<feature type="coiled-coil region" evidence="2">
    <location>
        <begin position="375"/>
        <end position="417"/>
    </location>
</feature>
<protein>
    <recommendedName>
        <fullName evidence="4">Niban 1/2/3 domain-containing protein</fullName>
    </recommendedName>
</protein>
<feature type="compositionally biased region" description="Low complexity" evidence="3">
    <location>
        <begin position="580"/>
        <end position="589"/>
    </location>
</feature>
<feature type="region of interest" description="Disordered" evidence="3">
    <location>
        <begin position="570"/>
        <end position="764"/>
    </location>
</feature>
<reference evidence="5" key="1">
    <citation type="submission" date="2021-01" db="EMBL/GenBank/DDBJ databases">
        <title>A chromosome-scale assembly of European eel, Anguilla anguilla.</title>
        <authorList>
            <person name="Henkel C."/>
            <person name="Jong-Raadsen S.A."/>
            <person name="Dufour S."/>
            <person name="Weltzien F.-A."/>
            <person name="Palstra A.P."/>
            <person name="Pelster B."/>
            <person name="Spaink H.P."/>
            <person name="Van Den Thillart G.E."/>
            <person name="Jansen H."/>
            <person name="Zahm M."/>
            <person name="Klopp C."/>
            <person name="Cedric C."/>
            <person name="Louis A."/>
            <person name="Berthelot C."/>
            <person name="Parey E."/>
            <person name="Roest Crollius H."/>
            <person name="Montfort J."/>
            <person name="Robinson-Rechavi M."/>
            <person name="Bucao C."/>
            <person name="Bouchez O."/>
            <person name="Gislard M."/>
            <person name="Lluch J."/>
            <person name="Milhes M."/>
            <person name="Lampietro C."/>
            <person name="Lopez Roques C."/>
            <person name="Donnadieu C."/>
            <person name="Braasch I."/>
            <person name="Desvignes T."/>
            <person name="Postlethwait J."/>
            <person name="Bobe J."/>
            <person name="Guiguen Y."/>
            <person name="Dirks R."/>
        </authorList>
    </citation>
    <scope>NUCLEOTIDE SEQUENCE</scope>
    <source>
        <strain evidence="5">Tag_6206</strain>
        <tissue evidence="5">Liver</tissue>
    </source>
</reference>
<evidence type="ECO:0000313" key="5">
    <source>
        <dbReference type="EMBL" id="KAG5847401.1"/>
    </source>
</evidence>
<feature type="compositionally biased region" description="Basic and acidic residues" evidence="3">
    <location>
        <begin position="711"/>
        <end position="731"/>
    </location>
</feature>
<feature type="compositionally biased region" description="Polar residues" evidence="3">
    <location>
        <begin position="631"/>
        <end position="645"/>
    </location>
</feature>
<organism evidence="5 6">
    <name type="scientific">Anguilla anguilla</name>
    <name type="common">European freshwater eel</name>
    <name type="synonym">Muraena anguilla</name>
    <dbReference type="NCBI Taxonomy" id="7936"/>
    <lineage>
        <taxon>Eukaryota</taxon>
        <taxon>Metazoa</taxon>
        <taxon>Chordata</taxon>
        <taxon>Craniata</taxon>
        <taxon>Vertebrata</taxon>
        <taxon>Euteleostomi</taxon>
        <taxon>Actinopterygii</taxon>
        <taxon>Neopterygii</taxon>
        <taxon>Teleostei</taxon>
        <taxon>Anguilliformes</taxon>
        <taxon>Anguillidae</taxon>
        <taxon>Anguilla</taxon>
    </lineage>
</organism>
<dbReference type="PANTHER" id="PTHR14392">
    <property type="entry name" value="NIBAN FAMILY MEMBER"/>
    <property type="match status" value="1"/>
</dbReference>
<proteinExistence type="inferred from homology"/>
<comment type="similarity">
    <text evidence="1">Belongs to the Niban family.</text>
</comment>
<accession>A0A9D3MG31</accession>
<keyword evidence="2" id="KW-0175">Coiled coil</keyword>
<evidence type="ECO:0000313" key="6">
    <source>
        <dbReference type="Proteomes" id="UP001044222"/>
    </source>
</evidence>
<dbReference type="Pfam" id="PF26086">
    <property type="entry name" value="Niban2"/>
    <property type="match status" value="1"/>
</dbReference>
<dbReference type="InterPro" id="IPR059060">
    <property type="entry name" value="Niban_1/2/3_dom"/>
</dbReference>
<evidence type="ECO:0000256" key="2">
    <source>
        <dbReference type="SAM" id="Coils"/>
    </source>
</evidence>
<evidence type="ECO:0000256" key="1">
    <source>
        <dbReference type="ARBA" id="ARBA00010251"/>
    </source>
</evidence>
<comment type="caution">
    <text evidence="5">The sequence shown here is derived from an EMBL/GenBank/DDBJ whole genome shotgun (WGS) entry which is preliminary data.</text>
</comment>
<evidence type="ECO:0000256" key="3">
    <source>
        <dbReference type="SAM" id="MobiDB-lite"/>
    </source>
</evidence>
<sequence length="920" mass="102314">MGVSSSSLLDESKSNYIKGRTEAELKNFSPHYRRQYSVAYFSQLQEEVEQHRTGHTHLLKQRAPPEDAEILYEESVLYFDDSRKWKERYVVVRANYSLECHDSNESFTKGAPPRHKIQPTGGSVLVSEEQYTAMVDKAFPDPNSVKEESSAPIVVMPGQFPIYLHLPYHRDAYFCFHQEDRQSRFISILTDCIRHQNHDFLKKTTCDVQAFLKAIQSYRQEKGHYESWDMLLGSDVQVLANLVMEELLPSLQTELLPRLKGKKTERKRVWFATVEAAYALVQDQLREELATLREECSASAKQQEALIRSNMDQIISSRTFLEGKLQAMVSEPAVRYCSEHVQPYLTSILEELMGPVSAGFQEARQVCEGRMDRLCRDFQENRDGLKEALGQLRRTSLRDCYRRVDVLREQLHELRNRFKFSNTDRLVQSAQTDIQQLMENVAYTFELLLQTALKDGQAKPGSVMEKAKLRVLKQYDYDSSTVRKRIFQEALVDITLPAIKRSLAPSCKLELQKFDQYIFADYTNFIQVENVYEDILLKILTAEVSKVVKEAASLKKHNLFVDSTDLQSVSQASLSERGTPPRSAPSSPAKAPPPSTQQPTPPLQGNGLLESQALVDAPGGGATEKEAAPTDPQTDQRPPSPSVTSAGAKEDPSEISPVSPSLSGAPEGTSIDGVPVMEVTSAEQPAADKPGNITPSLAIQESDTVHLVTPTERKDNSTVHLDTTGDEKEHGTAQSDIPAEGKDSGTVHLSSHTEEKESDVVLPDSTAEVKDIEVACPVAEVEASSDLPEDLKGSETLFPLIINTESKEQSGTFCLDVSPAESTIPTITHPAEEVQEPPLSLNAGITTEVPEGGAIAQQAECPAGIQEEAASLSEECPSEVKEEYEEEEPALDCVRAIRDLVVEIIEVEDLVPRQPDSNNP</sequence>
<dbReference type="PANTHER" id="PTHR14392:SF3">
    <property type="entry name" value="PROTEIN NIBAN 1"/>
    <property type="match status" value="1"/>
</dbReference>
<dbReference type="AlphaFoldDB" id="A0A9D3MG31"/>
<evidence type="ECO:0000259" key="4">
    <source>
        <dbReference type="Pfam" id="PF26086"/>
    </source>
</evidence>
<keyword evidence="6" id="KW-1185">Reference proteome</keyword>
<name>A0A9D3MG31_ANGAN</name>